<dbReference type="OrthoDB" id="9793120at2"/>
<evidence type="ECO:0000313" key="11">
    <source>
        <dbReference type="Proteomes" id="UP000072741"/>
    </source>
</evidence>
<evidence type="ECO:0000256" key="3">
    <source>
        <dbReference type="ARBA" id="ARBA00022813"/>
    </source>
</evidence>
<keyword evidence="7" id="KW-0456">Lyase</keyword>
<evidence type="ECO:0000256" key="7">
    <source>
        <dbReference type="ARBA" id="ARBA00023239"/>
    </source>
</evidence>
<dbReference type="Proteomes" id="UP000072741">
    <property type="component" value="Unassembled WGS sequence"/>
</dbReference>
<accession>A0A147GLZ5</accession>
<comment type="cofactor">
    <cofactor evidence="1">
        <name>pyruvate</name>
        <dbReference type="ChEBI" id="CHEBI:15361"/>
    </cofactor>
</comment>
<dbReference type="InterPro" id="IPR016067">
    <property type="entry name" value="S-AdoMet_deCO2ase_core"/>
</dbReference>
<dbReference type="AlphaFoldDB" id="A0A147GLZ5"/>
<evidence type="ECO:0000256" key="9">
    <source>
        <dbReference type="ARBA" id="ARBA00023317"/>
    </source>
</evidence>
<organism evidence="10 11">
    <name type="scientific">Pseudacidovorax intermedius</name>
    <dbReference type="NCBI Taxonomy" id="433924"/>
    <lineage>
        <taxon>Bacteria</taxon>
        <taxon>Pseudomonadati</taxon>
        <taxon>Pseudomonadota</taxon>
        <taxon>Betaproteobacteria</taxon>
        <taxon>Burkholderiales</taxon>
        <taxon>Comamonadaceae</taxon>
        <taxon>Pseudacidovorax</taxon>
    </lineage>
</organism>
<dbReference type="GO" id="GO:0005829">
    <property type="term" value="C:cytosol"/>
    <property type="evidence" value="ECO:0007669"/>
    <property type="project" value="TreeGrafter"/>
</dbReference>
<dbReference type="SUPFAM" id="SSF56276">
    <property type="entry name" value="S-adenosylmethionine decarboxylase"/>
    <property type="match status" value="1"/>
</dbReference>
<dbReference type="RefSeq" id="WP_058644309.1">
    <property type="nucleotide sequence ID" value="NZ_LDSL01000183.1"/>
</dbReference>
<dbReference type="Pfam" id="PF02675">
    <property type="entry name" value="AdoMet_dc"/>
    <property type="match status" value="1"/>
</dbReference>
<comment type="caution">
    <text evidence="10">The sequence shown here is derived from an EMBL/GenBank/DDBJ whole genome shotgun (WGS) entry which is preliminary data.</text>
</comment>
<name>A0A147GLZ5_9BURK</name>
<dbReference type="Gene3D" id="3.60.90.10">
    <property type="entry name" value="S-adenosylmethionine decarboxylase"/>
    <property type="match status" value="1"/>
</dbReference>
<dbReference type="GO" id="GO:0004014">
    <property type="term" value="F:adenosylmethionine decarboxylase activity"/>
    <property type="evidence" value="ECO:0007669"/>
    <property type="project" value="InterPro"/>
</dbReference>
<evidence type="ECO:0000256" key="5">
    <source>
        <dbReference type="ARBA" id="ARBA00023115"/>
    </source>
</evidence>
<evidence type="ECO:0000313" key="10">
    <source>
        <dbReference type="EMBL" id="KTT14554.1"/>
    </source>
</evidence>
<gene>
    <name evidence="10" type="ORF">NS331_23320</name>
</gene>
<keyword evidence="8" id="KW-0704">Schiff base</keyword>
<dbReference type="InterPro" id="IPR003826">
    <property type="entry name" value="AdoMetDC_fam_prok"/>
</dbReference>
<dbReference type="InterPro" id="IPR017716">
    <property type="entry name" value="S-AdoMet_deCOase_pro-enz"/>
</dbReference>
<keyword evidence="5" id="KW-0620">Polyamine biosynthesis</keyword>
<evidence type="ECO:0000256" key="1">
    <source>
        <dbReference type="ARBA" id="ARBA00001928"/>
    </source>
</evidence>
<dbReference type="GO" id="GO:0008295">
    <property type="term" value="P:spermidine biosynthetic process"/>
    <property type="evidence" value="ECO:0007669"/>
    <property type="project" value="UniProtKB-KW"/>
</dbReference>
<keyword evidence="6" id="KW-0865">Zymogen</keyword>
<dbReference type="PANTHER" id="PTHR33866:SF2">
    <property type="entry name" value="S-ADENOSYLMETHIONINE DECARBOXYLASE PROENZYME"/>
    <property type="match status" value="1"/>
</dbReference>
<sequence>MHGLHLTADLHDCQCDPRWMTDAPLLLAAVTRAVAAAGLTPVGQLAHPFAATPAGPGGVTCAVLLAESHLCLHTWPEQGSVALDVYVCNFSADHSAAARALHAALVTLFVPGRVTPHTLQRGSIAAPPA</sequence>
<proteinExistence type="predicted"/>
<keyword evidence="4" id="KW-0745">Spermidine biosynthesis</keyword>
<keyword evidence="3" id="KW-0068">Autocatalytic cleavage</keyword>
<dbReference type="EMBL" id="LDSL01000183">
    <property type="protein sequence ID" value="KTT14554.1"/>
    <property type="molecule type" value="Genomic_DNA"/>
</dbReference>
<keyword evidence="9" id="KW-0670">Pyruvate</keyword>
<reference evidence="10 11" key="1">
    <citation type="journal article" date="2016" name="Front. Microbiol.">
        <title>Genomic Resource of Rice Seed Associated Bacteria.</title>
        <authorList>
            <person name="Midha S."/>
            <person name="Bansal K."/>
            <person name="Sharma S."/>
            <person name="Kumar N."/>
            <person name="Patil P.P."/>
            <person name="Chaudhry V."/>
            <person name="Patil P.B."/>
        </authorList>
    </citation>
    <scope>NUCLEOTIDE SEQUENCE [LARGE SCALE GENOMIC DNA]</scope>
    <source>
        <strain evidence="10 11">NS331</strain>
    </source>
</reference>
<evidence type="ECO:0000256" key="8">
    <source>
        <dbReference type="ARBA" id="ARBA00023270"/>
    </source>
</evidence>
<evidence type="ECO:0000256" key="4">
    <source>
        <dbReference type="ARBA" id="ARBA00023066"/>
    </source>
</evidence>
<protein>
    <submittedName>
        <fullName evidence="10">S-adenosylmethionine decarboxylase</fullName>
    </submittedName>
</protein>
<dbReference type="PANTHER" id="PTHR33866">
    <property type="entry name" value="S-ADENOSYLMETHIONINE DECARBOXYLASE PROENZYME"/>
    <property type="match status" value="1"/>
</dbReference>
<keyword evidence="11" id="KW-1185">Reference proteome</keyword>
<dbReference type="NCBIfam" id="TIGR03330">
    <property type="entry name" value="SAM_DCase_Bsu"/>
    <property type="match status" value="1"/>
</dbReference>
<evidence type="ECO:0000256" key="6">
    <source>
        <dbReference type="ARBA" id="ARBA00023145"/>
    </source>
</evidence>
<keyword evidence="2" id="KW-0210">Decarboxylase</keyword>
<evidence type="ECO:0000256" key="2">
    <source>
        <dbReference type="ARBA" id="ARBA00022793"/>
    </source>
</evidence>